<keyword evidence="5" id="KW-0378">Hydrolase</keyword>
<dbReference type="InterPro" id="IPR030395">
    <property type="entry name" value="GP_PDE_dom"/>
</dbReference>
<evidence type="ECO:0000313" key="10">
    <source>
        <dbReference type="Proteomes" id="UP001168537"/>
    </source>
</evidence>
<dbReference type="RefSeq" id="WP_300961575.1">
    <property type="nucleotide sequence ID" value="NZ_JAUHJR010000005.1"/>
</dbReference>
<dbReference type="InterPro" id="IPR017946">
    <property type="entry name" value="PLC-like_Pdiesterase_TIM-brl"/>
</dbReference>
<name>A0ABT8EWF3_9ACTN</name>
<feature type="compositionally biased region" description="Basic and acidic residues" evidence="7">
    <location>
        <begin position="7"/>
        <end position="18"/>
    </location>
</feature>
<comment type="caution">
    <text evidence="9">The sequence shown here is derived from an EMBL/GenBank/DDBJ whole genome shotgun (WGS) entry which is preliminary data.</text>
</comment>
<proteinExistence type="inferred from homology"/>
<keyword evidence="4" id="KW-0319">Glycerol metabolism</keyword>
<protein>
    <recommendedName>
        <fullName evidence="2">glycerophosphodiester phosphodiesterase</fullName>
        <ecNumber evidence="2">3.1.4.46</ecNumber>
    </recommendedName>
</protein>
<organism evidence="9 10">
    <name type="scientific">Nocardioides abyssi</name>
    <dbReference type="NCBI Taxonomy" id="3058370"/>
    <lineage>
        <taxon>Bacteria</taxon>
        <taxon>Bacillati</taxon>
        <taxon>Actinomycetota</taxon>
        <taxon>Actinomycetes</taxon>
        <taxon>Propionibacteriales</taxon>
        <taxon>Nocardioidaceae</taxon>
        <taxon>Nocardioides</taxon>
    </lineage>
</organism>
<evidence type="ECO:0000256" key="5">
    <source>
        <dbReference type="ARBA" id="ARBA00022801"/>
    </source>
</evidence>
<keyword evidence="10" id="KW-1185">Reference proteome</keyword>
<dbReference type="PROSITE" id="PS51704">
    <property type="entry name" value="GP_PDE"/>
    <property type="match status" value="1"/>
</dbReference>
<evidence type="ECO:0000256" key="2">
    <source>
        <dbReference type="ARBA" id="ARBA00012247"/>
    </source>
</evidence>
<evidence type="ECO:0000256" key="3">
    <source>
        <dbReference type="ARBA" id="ARBA00022729"/>
    </source>
</evidence>
<dbReference type="PANTHER" id="PTHR43620">
    <property type="entry name" value="GLYCEROPHOSPHORYL DIESTER PHOSPHODIESTERASE"/>
    <property type="match status" value="1"/>
</dbReference>
<dbReference type="Gene3D" id="3.20.20.190">
    <property type="entry name" value="Phosphatidylinositol (PI) phosphodiesterase"/>
    <property type="match status" value="1"/>
</dbReference>
<evidence type="ECO:0000256" key="1">
    <source>
        <dbReference type="ARBA" id="ARBA00007277"/>
    </source>
</evidence>
<dbReference type="EMBL" id="JAUHJR010000005">
    <property type="protein sequence ID" value="MDN4162409.1"/>
    <property type="molecule type" value="Genomic_DNA"/>
</dbReference>
<dbReference type="Proteomes" id="UP001168537">
    <property type="component" value="Unassembled WGS sequence"/>
</dbReference>
<dbReference type="EC" id="3.1.4.46" evidence="2"/>
<comment type="catalytic activity">
    <reaction evidence="6">
        <text>a sn-glycero-3-phosphodiester + H2O = an alcohol + sn-glycerol 3-phosphate + H(+)</text>
        <dbReference type="Rhea" id="RHEA:12969"/>
        <dbReference type="ChEBI" id="CHEBI:15377"/>
        <dbReference type="ChEBI" id="CHEBI:15378"/>
        <dbReference type="ChEBI" id="CHEBI:30879"/>
        <dbReference type="ChEBI" id="CHEBI:57597"/>
        <dbReference type="ChEBI" id="CHEBI:83408"/>
        <dbReference type="EC" id="3.1.4.46"/>
    </reaction>
</comment>
<evidence type="ECO:0000259" key="8">
    <source>
        <dbReference type="PROSITE" id="PS51704"/>
    </source>
</evidence>
<dbReference type="Pfam" id="PF03009">
    <property type="entry name" value="GDPD"/>
    <property type="match status" value="1"/>
</dbReference>
<reference evidence="9" key="1">
    <citation type="submission" date="2023-06" db="EMBL/GenBank/DDBJ databases">
        <title>Draft genome sequence of Nocardioides sp. SOB72.</title>
        <authorList>
            <person name="Zhang G."/>
        </authorList>
    </citation>
    <scope>NUCLEOTIDE SEQUENCE</scope>
    <source>
        <strain evidence="9">SOB72</strain>
    </source>
</reference>
<evidence type="ECO:0000313" key="9">
    <source>
        <dbReference type="EMBL" id="MDN4162409.1"/>
    </source>
</evidence>
<feature type="region of interest" description="Disordered" evidence="7">
    <location>
        <begin position="1"/>
        <end position="32"/>
    </location>
</feature>
<comment type="similarity">
    <text evidence="1">Belongs to the glycerophosphoryl diester phosphodiesterase family.</text>
</comment>
<evidence type="ECO:0000256" key="4">
    <source>
        <dbReference type="ARBA" id="ARBA00022798"/>
    </source>
</evidence>
<feature type="domain" description="GP-PDE" evidence="8">
    <location>
        <begin position="21"/>
        <end position="301"/>
    </location>
</feature>
<gene>
    <name evidence="9" type="ORF">QWY29_13665</name>
</gene>
<accession>A0ABT8EWF3</accession>
<dbReference type="SUPFAM" id="SSF51695">
    <property type="entry name" value="PLC-like phosphodiesterases"/>
    <property type="match status" value="1"/>
</dbReference>
<evidence type="ECO:0000256" key="7">
    <source>
        <dbReference type="SAM" id="MobiDB-lite"/>
    </source>
</evidence>
<evidence type="ECO:0000256" key="6">
    <source>
        <dbReference type="ARBA" id="ARBA00047512"/>
    </source>
</evidence>
<sequence>MIAPVTELHRPSHPELHAPDPQVIGHRGASGHRPEHTLAAYRLAVRMGADAIEPDLVPTRDGVLVARHEHEISRTTDVADHPELADRRRTKVVDGREVTGWFTEDLTLAELRTLRAVERHPAMRPDNTRYDGLWAVPTLDEICALVHHESRRSGRRVRLCAEVKDAAYFASIGLPVEATLLEVLARHRLDGPGGRSQLQSFDADVLRGLAGRTDVPLVQLVDAGERPDVAGVAAYASVLGVHLDLVTPDLVAEAHAAGLAVHAWTLRAELVADPYAAVRDLLDAGVDGLFTDQPDVAVAARAAWLAVQERTG</sequence>
<dbReference type="PANTHER" id="PTHR43620:SF7">
    <property type="entry name" value="GLYCEROPHOSPHODIESTER PHOSPHODIESTERASE GDPD5-RELATED"/>
    <property type="match status" value="1"/>
</dbReference>
<keyword evidence="3" id="KW-0732">Signal</keyword>